<feature type="domain" description="CYTH" evidence="1">
    <location>
        <begin position="2"/>
        <end position="142"/>
    </location>
</feature>
<reference evidence="3" key="1">
    <citation type="journal article" date="2019" name="Int. J. Syst. Evol. Microbiol.">
        <title>The Global Catalogue of Microorganisms (GCM) 10K type strain sequencing project: providing services to taxonomists for standard genome sequencing and annotation.</title>
        <authorList>
            <consortium name="The Broad Institute Genomics Platform"/>
            <consortium name="The Broad Institute Genome Sequencing Center for Infectious Disease"/>
            <person name="Wu L."/>
            <person name="Ma J."/>
        </authorList>
    </citation>
    <scope>NUCLEOTIDE SEQUENCE [LARGE SCALE GENOMIC DNA]</scope>
    <source>
        <strain evidence="3">JCM 17986</strain>
    </source>
</reference>
<accession>A0ABP9GZ28</accession>
<dbReference type="EMBL" id="BAABHS010000005">
    <property type="protein sequence ID" value="GAA4956848.1"/>
    <property type="molecule type" value="Genomic_DNA"/>
</dbReference>
<dbReference type="InterPro" id="IPR033469">
    <property type="entry name" value="CYTH-like_dom_sf"/>
</dbReference>
<organism evidence="2 3">
    <name type="scientific">Yinghuangia aomiensis</name>
    <dbReference type="NCBI Taxonomy" id="676205"/>
    <lineage>
        <taxon>Bacteria</taxon>
        <taxon>Bacillati</taxon>
        <taxon>Actinomycetota</taxon>
        <taxon>Actinomycetes</taxon>
        <taxon>Kitasatosporales</taxon>
        <taxon>Streptomycetaceae</taxon>
        <taxon>Yinghuangia</taxon>
    </lineage>
</organism>
<sequence>MGTEIERKFLVDGDCRLPSEGRPVVQGYIAPGDPEVRVRSVGGTHTICVKTGSGLVRGETEVAISAEQFAALWPTTAGARVEKTRFTVDVGGGEAVVDVYAGALAGLRTVEVEFASVEAADGFAPPAWFGREVTGVEGYGNRHLARYGIPTE</sequence>
<dbReference type="PIRSF" id="PIRSF016487">
    <property type="entry name" value="CYTH_UCP016487"/>
    <property type="match status" value="1"/>
</dbReference>
<protein>
    <submittedName>
        <fullName evidence="2">CYTH domain-containing protein</fullName>
    </submittedName>
</protein>
<dbReference type="RefSeq" id="WP_345674891.1">
    <property type="nucleotide sequence ID" value="NZ_BAABHS010000005.1"/>
</dbReference>
<name>A0ABP9GZ28_9ACTN</name>
<dbReference type="InterPro" id="IPR023577">
    <property type="entry name" value="CYTH_domain"/>
</dbReference>
<dbReference type="Proteomes" id="UP001500466">
    <property type="component" value="Unassembled WGS sequence"/>
</dbReference>
<proteinExistence type="predicted"/>
<dbReference type="CDD" id="cd07761">
    <property type="entry name" value="CYTH-like_CthTTM-like"/>
    <property type="match status" value="1"/>
</dbReference>
<dbReference type="SMART" id="SM01118">
    <property type="entry name" value="CYTH"/>
    <property type="match status" value="1"/>
</dbReference>
<dbReference type="PANTHER" id="PTHR40114:SF1">
    <property type="entry name" value="SLR0698 PROTEIN"/>
    <property type="match status" value="1"/>
</dbReference>
<dbReference type="Gene3D" id="2.40.320.10">
    <property type="entry name" value="Hypothetical Protein Pfu-838710-001"/>
    <property type="match status" value="1"/>
</dbReference>
<evidence type="ECO:0000313" key="2">
    <source>
        <dbReference type="EMBL" id="GAA4956848.1"/>
    </source>
</evidence>
<comment type="caution">
    <text evidence="2">The sequence shown here is derived from an EMBL/GenBank/DDBJ whole genome shotgun (WGS) entry which is preliminary data.</text>
</comment>
<keyword evidence="3" id="KW-1185">Reference proteome</keyword>
<evidence type="ECO:0000313" key="3">
    <source>
        <dbReference type="Proteomes" id="UP001500466"/>
    </source>
</evidence>
<gene>
    <name evidence="2" type="ORF">GCM10023205_18950</name>
</gene>
<dbReference type="PANTHER" id="PTHR40114">
    <property type="entry name" value="SLR0698 PROTEIN"/>
    <property type="match status" value="1"/>
</dbReference>
<dbReference type="SUPFAM" id="SSF55154">
    <property type="entry name" value="CYTH-like phosphatases"/>
    <property type="match status" value="1"/>
</dbReference>
<evidence type="ECO:0000259" key="1">
    <source>
        <dbReference type="SMART" id="SM01118"/>
    </source>
</evidence>
<dbReference type="InterPro" id="IPR012042">
    <property type="entry name" value="NeuTTM/CthTTM-like"/>
</dbReference>